<dbReference type="Pfam" id="PF09721">
    <property type="entry name" value="Exosortase_EpsH"/>
    <property type="match status" value="1"/>
</dbReference>
<feature type="transmembrane region" description="Helical" evidence="8">
    <location>
        <begin position="85"/>
        <end position="103"/>
    </location>
</feature>
<organism evidence="9 10">
    <name type="scientific">Rosistilla carotiformis</name>
    <dbReference type="NCBI Taxonomy" id="2528017"/>
    <lineage>
        <taxon>Bacteria</taxon>
        <taxon>Pseudomonadati</taxon>
        <taxon>Planctomycetota</taxon>
        <taxon>Planctomycetia</taxon>
        <taxon>Pirellulales</taxon>
        <taxon>Pirellulaceae</taxon>
        <taxon>Rosistilla</taxon>
    </lineage>
</organism>
<evidence type="ECO:0000256" key="3">
    <source>
        <dbReference type="ARBA" id="ARBA00022670"/>
    </source>
</evidence>
<reference evidence="9 10" key="1">
    <citation type="submission" date="2019-02" db="EMBL/GenBank/DDBJ databases">
        <title>Deep-cultivation of Planctomycetes and their phenomic and genomic characterization uncovers novel biology.</title>
        <authorList>
            <person name="Wiegand S."/>
            <person name="Jogler M."/>
            <person name="Boedeker C."/>
            <person name="Pinto D."/>
            <person name="Vollmers J."/>
            <person name="Rivas-Marin E."/>
            <person name="Kohn T."/>
            <person name="Peeters S.H."/>
            <person name="Heuer A."/>
            <person name="Rast P."/>
            <person name="Oberbeckmann S."/>
            <person name="Bunk B."/>
            <person name="Jeske O."/>
            <person name="Meyerdierks A."/>
            <person name="Storesund J.E."/>
            <person name="Kallscheuer N."/>
            <person name="Luecker S."/>
            <person name="Lage O.M."/>
            <person name="Pohl T."/>
            <person name="Merkel B.J."/>
            <person name="Hornburger P."/>
            <person name="Mueller R.-W."/>
            <person name="Bruemmer F."/>
            <person name="Labrenz M."/>
            <person name="Spormann A.M."/>
            <person name="Op den Camp H."/>
            <person name="Overmann J."/>
            <person name="Amann R."/>
            <person name="Jetten M.S.M."/>
            <person name="Mascher T."/>
            <person name="Medema M.H."/>
            <person name="Devos D.P."/>
            <person name="Kaster A.-K."/>
            <person name="Ovreas L."/>
            <person name="Rohde M."/>
            <person name="Galperin M.Y."/>
            <person name="Jogler C."/>
        </authorList>
    </citation>
    <scope>NUCLEOTIDE SEQUENCE [LARGE SCALE GENOMIC DNA]</scope>
    <source>
        <strain evidence="9 10">Poly24</strain>
    </source>
</reference>
<feature type="transmembrane region" description="Helical" evidence="8">
    <location>
        <begin position="109"/>
        <end position="126"/>
    </location>
</feature>
<feature type="transmembrane region" description="Helical" evidence="8">
    <location>
        <begin position="58"/>
        <end position="78"/>
    </location>
</feature>
<keyword evidence="10" id="KW-1185">Reference proteome</keyword>
<evidence type="ECO:0000256" key="2">
    <source>
        <dbReference type="ARBA" id="ARBA00022475"/>
    </source>
</evidence>
<gene>
    <name evidence="9" type="ORF">Poly24_32230</name>
</gene>
<dbReference type="KEGG" id="rcf:Poly24_32230"/>
<feature type="transmembrane region" description="Helical" evidence="8">
    <location>
        <begin position="225"/>
        <end position="250"/>
    </location>
</feature>
<dbReference type="NCBIfam" id="NF033780">
    <property type="entry name" value="exosort_XrtU_C"/>
    <property type="match status" value="1"/>
</dbReference>
<dbReference type="Proteomes" id="UP000315082">
    <property type="component" value="Chromosome"/>
</dbReference>
<keyword evidence="2" id="KW-1003">Cell membrane</keyword>
<dbReference type="GO" id="GO:0008233">
    <property type="term" value="F:peptidase activity"/>
    <property type="evidence" value="ECO:0007669"/>
    <property type="project" value="UniProtKB-KW"/>
</dbReference>
<evidence type="ECO:0000256" key="4">
    <source>
        <dbReference type="ARBA" id="ARBA00022692"/>
    </source>
</evidence>
<feature type="transmembrane region" description="Helical" evidence="8">
    <location>
        <begin position="262"/>
        <end position="280"/>
    </location>
</feature>
<accession>A0A518JVE3</accession>
<evidence type="ECO:0000256" key="1">
    <source>
        <dbReference type="ARBA" id="ARBA00004651"/>
    </source>
</evidence>
<feature type="transmembrane region" description="Helical" evidence="8">
    <location>
        <begin position="138"/>
        <end position="159"/>
    </location>
</feature>
<feature type="transmembrane region" description="Helical" evidence="8">
    <location>
        <begin position="28"/>
        <end position="46"/>
    </location>
</feature>
<evidence type="ECO:0000313" key="10">
    <source>
        <dbReference type="Proteomes" id="UP000315082"/>
    </source>
</evidence>
<keyword evidence="4 8" id="KW-0812">Transmembrane</keyword>
<dbReference type="OrthoDB" id="292749at2"/>
<dbReference type="GO" id="GO:0005886">
    <property type="term" value="C:plasma membrane"/>
    <property type="evidence" value="ECO:0007669"/>
    <property type="project" value="UniProtKB-SubCell"/>
</dbReference>
<dbReference type="InterPro" id="IPR019127">
    <property type="entry name" value="Exosortase"/>
</dbReference>
<name>A0A518JVE3_9BACT</name>
<dbReference type="NCBIfam" id="TIGR04178">
    <property type="entry name" value="exo_archaeo"/>
    <property type="match status" value="1"/>
</dbReference>
<evidence type="ECO:0000313" key="9">
    <source>
        <dbReference type="EMBL" id="QDV69507.1"/>
    </source>
</evidence>
<dbReference type="AlphaFoldDB" id="A0A518JVE3"/>
<feature type="transmembrane region" description="Helical" evidence="8">
    <location>
        <begin position="200"/>
        <end position="218"/>
    </location>
</feature>
<dbReference type="GO" id="GO:0006508">
    <property type="term" value="P:proteolysis"/>
    <property type="evidence" value="ECO:0007669"/>
    <property type="project" value="UniProtKB-KW"/>
</dbReference>
<sequence length="560" mass="62458">MSDMAAESFEVETNHEDSVAWRGLKRRAAFYFVVLASFAPLLVLHFKQLWAFEHYQFFPLLLIAIPVLISHLWVSAPIPRKIRPIWQKSLLLAGLLLLAIAYVAWSPNLAALALAVTAGAILLELYQQGWLARFLPLWCLFFLLIKLPLNLDIDLIFWLQGLTSTLASRLLDFTGVNHVLAGHIIQTANDKFLVEEACSGIQSLFTLVAAAAIFLTVYRRPWYHCVALVGCAAFWACTINIGRVAGVVIAMQHFGIDISTGTAHQVFGLVLFALAFALLFSSDRLLLFFLESDEVVDIDFEDYPTTDLSVTATEEESTEDRSLRLHVQNGSTWIYVIGGGFVLLLVLQLATLALQAESVTVIDPDHPQMITALNENALPETIGDWERVEFDAESRALTNFMGRNTASWVYRSPRGTATVAIDFPFLGWHELTGCYAALGYDVSAREVLAMEDNDKIQSVQAIVAAPDGEVGHLWFSEFLQSGQPLVPAGNSSGTLQYWLSRFQSAFLKQTASLRRDPSSYQVQLLYQSKDPLDEQQATAMRDFHHQTAITLVELIREVTQ</sequence>
<evidence type="ECO:0000256" key="6">
    <source>
        <dbReference type="ARBA" id="ARBA00022989"/>
    </source>
</evidence>
<dbReference type="RefSeq" id="WP_145097100.1">
    <property type="nucleotide sequence ID" value="NZ_CP036348.1"/>
</dbReference>
<evidence type="ECO:0000256" key="5">
    <source>
        <dbReference type="ARBA" id="ARBA00022801"/>
    </source>
</evidence>
<comment type="subcellular location">
    <subcellularLocation>
        <location evidence="1">Cell membrane</location>
        <topology evidence="1">Multi-pass membrane protein</topology>
    </subcellularLocation>
</comment>
<keyword evidence="6 8" id="KW-1133">Transmembrane helix</keyword>
<dbReference type="InterPro" id="IPR026392">
    <property type="entry name" value="Exo/Archaeosortase_dom"/>
</dbReference>
<evidence type="ECO:0000256" key="7">
    <source>
        <dbReference type="ARBA" id="ARBA00023136"/>
    </source>
</evidence>
<feature type="transmembrane region" description="Helical" evidence="8">
    <location>
        <begin position="333"/>
        <end position="354"/>
    </location>
</feature>
<protein>
    <submittedName>
        <fullName evidence="9">Transmembrane exosortase (Exosortase_EpsH)</fullName>
    </submittedName>
</protein>
<evidence type="ECO:0000256" key="8">
    <source>
        <dbReference type="SAM" id="Phobius"/>
    </source>
</evidence>
<dbReference type="EMBL" id="CP036348">
    <property type="protein sequence ID" value="QDV69507.1"/>
    <property type="molecule type" value="Genomic_DNA"/>
</dbReference>
<proteinExistence type="predicted"/>
<keyword evidence="7 8" id="KW-0472">Membrane</keyword>
<keyword evidence="3" id="KW-0645">Protease</keyword>
<keyword evidence="5" id="KW-0378">Hydrolase</keyword>